<keyword evidence="4" id="KW-1185">Reference proteome</keyword>
<dbReference type="EMBL" id="JACJFM010000004">
    <property type="protein sequence ID" value="MBB1485809.1"/>
    <property type="molecule type" value="Genomic_DNA"/>
</dbReference>
<dbReference type="GO" id="GO:0005524">
    <property type="term" value="F:ATP binding"/>
    <property type="evidence" value="ECO:0007669"/>
    <property type="project" value="UniProtKB-KW"/>
</dbReference>
<comment type="caution">
    <text evidence="3">The sequence shown here is derived from an EMBL/GenBank/DDBJ whole genome shotgun (WGS) entry which is preliminary data.</text>
</comment>
<protein>
    <submittedName>
        <fullName evidence="3">Type I restriction enzyme HsdR N-terminal domain-containing protein</fullName>
    </submittedName>
</protein>
<dbReference type="Proteomes" id="UP000565262">
    <property type="component" value="Unassembled WGS sequence"/>
</dbReference>
<reference evidence="3 4" key="1">
    <citation type="submission" date="2020-08" db="EMBL/GenBank/DDBJ databases">
        <title>Oceanospirillum sp. nov. isolated from marine sediment.</title>
        <authorList>
            <person name="Ji X."/>
        </authorList>
    </citation>
    <scope>NUCLEOTIDE SEQUENCE [LARGE SCALE GENOMIC DNA]</scope>
    <source>
        <strain evidence="3 4">D5</strain>
    </source>
</reference>
<dbReference type="GO" id="GO:0009307">
    <property type="term" value="P:DNA restriction-modification system"/>
    <property type="evidence" value="ECO:0007669"/>
    <property type="project" value="UniProtKB-KW"/>
</dbReference>
<dbReference type="AlphaFoldDB" id="A0A839IMT0"/>
<dbReference type="GO" id="GO:0003677">
    <property type="term" value="F:DNA binding"/>
    <property type="evidence" value="ECO:0007669"/>
    <property type="project" value="UniProtKB-KW"/>
</dbReference>
<evidence type="ECO:0000259" key="2">
    <source>
        <dbReference type="Pfam" id="PF04313"/>
    </source>
</evidence>
<gene>
    <name evidence="3" type="ORF">H4O21_04180</name>
</gene>
<accession>A0A839IMT0</accession>
<dbReference type="GO" id="GO:0009035">
    <property type="term" value="F:type I site-specific deoxyribonuclease activity"/>
    <property type="evidence" value="ECO:0007669"/>
    <property type="project" value="UniProtKB-EC"/>
</dbReference>
<dbReference type="Pfam" id="PF04313">
    <property type="entry name" value="HSDR_N"/>
    <property type="match status" value="1"/>
</dbReference>
<organism evidence="3 4">
    <name type="scientific">Oceanospirillum sediminis</name>
    <dbReference type="NCBI Taxonomy" id="2760088"/>
    <lineage>
        <taxon>Bacteria</taxon>
        <taxon>Pseudomonadati</taxon>
        <taxon>Pseudomonadota</taxon>
        <taxon>Gammaproteobacteria</taxon>
        <taxon>Oceanospirillales</taxon>
        <taxon>Oceanospirillaceae</taxon>
        <taxon>Oceanospirillum</taxon>
    </lineage>
</organism>
<dbReference type="InterPro" id="IPR007409">
    <property type="entry name" value="Restrct_endonuc_type1_HsdR_N"/>
</dbReference>
<proteinExistence type="predicted"/>
<dbReference type="RefSeq" id="WP_182807599.1">
    <property type="nucleotide sequence ID" value="NZ_JACJFM010000004.1"/>
</dbReference>
<evidence type="ECO:0000256" key="1">
    <source>
        <dbReference type="SAM" id="MobiDB-lite"/>
    </source>
</evidence>
<feature type="region of interest" description="Disordered" evidence="1">
    <location>
        <begin position="242"/>
        <end position="262"/>
    </location>
</feature>
<feature type="domain" description="Restriction endonuclease type I HsdR N-terminal" evidence="2">
    <location>
        <begin position="23"/>
        <end position="128"/>
    </location>
</feature>
<name>A0A839IMT0_9GAMM</name>
<evidence type="ECO:0000313" key="3">
    <source>
        <dbReference type="EMBL" id="MBB1485809.1"/>
    </source>
</evidence>
<sequence>MSGFEERIKNHAEHVCNVGSHCTTEETTKQALILPLLDILGFSPFDPTRVKAEYNADFPGAKASERVDYALFCDAVPVMFIEAKAHGEKLDNHCPQLSRYFNATPEVTIGAITNGREWRFFTDLANKNMMDEDPFLTVDFTTLDPALVTRLQQFKHDEFQPEALRILAEETIYLNAFTDAISSALRSPDTDFVRYVASKAGIQRQFNARFIDSVTPIVKQAIQRSVSEMVVSGLSSGAVVAPPPVEIPTQPEPVAVSTTDETDEKADVVDPNNAKIITTYAERRLFEITQDILGADTELAAKDTESYYSILFQGKVNRWLMRYQGDKKQPSVSFCIPMTDERKREIERAGLELGASDSVIIMQPEHIARIPGLIFDALAYCSDDANFKRKIAEA</sequence>
<evidence type="ECO:0000313" key="4">
    <source>
        <dbReference type="Proteomes" id="UP000565262"/>
    </source>
</evidence>